<dbReference type="AlphaFoldDB" id="A0A4Q2RJ74"/>
<comment type="caution">
    <text evidence="2">The sequence shown here is derived from an EMBL/GenBank/DDBJ whole genome shotgun (WGS) entry which is preliminary data.</text>
</comment>
<dbReference type="GO" id="GO:0042781">
    <property type="term" value="F:3'-tRNA processing endoribonuclease activity"/>
    <property type="evidence" value="ECO:0007669"/>
    <property type="project" value="TreeGrafter"/>
</dbReference>
<protein>
    <submittedName>
        <fullName evidence="2">MBL fold metallo-hydrolase</fullName>
    </submittedName>
</protein>
<dbReference type="SMART" id="SM00849">
    <property type="entry name" value="Lactamase_B"/>
    <property type="match status" value="1"/>
</dbReference>
<organism evidence="2 3">
    <name type="scientific">Nocardioides glacieisoli</name>
    <dbReference type="NCBI Taxonomy" id="1168730"/>
    <lineage>
        <taxon>Bacteria</taxon>
        <taxon>Bacillati</taxon>
        <taxon>Actinomycetota</taxon>
        <taxon>Actinomycetes</taxon>
        <taxon>Propionibacteriales</taxon>
        <taxon>Nocardioidaceae</taxon>
        <taxon>Nocardioides</taxon>
    </lineage>
</organism>
<keyword evidence="2" id="KW-0378">Hydrolase</keyword>
<dbReference type="InterPro" id="IPR001279">
    <property type="entry name" value="Metallo-B-lactamas"/>
</dbReference>
<dbReference type="RefSeq" id="WP_129479042.1">
    <property type="nucleotide sequence ID" value="NZ_SDWS01000011.1"/>
</dbReference>
<sequence length="256" mass="27396">MRLTIVGCSGSYPGPDSTASCYLLEAEHEGRTWRILLDLGNGALGQLHRYADPLEIDAVLVSHLHADHCLDLCGYYVMRKYHPTGPQPRIPVWGPAGTADRMARAYDLPLDPGMNEEFAFHDWSSRSSDAPVVIGPFTVEPRQVVHPVTAYSLRVSAGGRTLVYSGDTGPCDALDEAATGADLLLAEASFESGADNPPDLHLTGADCGRTASRAGVGRLVLTHVPPWHDPAVAEAEARGEWSGPVELARAGATYEI</sequence>
<dbReference type="Proteomes" id="UP000291838">
    <property type="component" value="Unassembled WGS sequence"/>
</dbReference>
<dbReference type="PANTHER" id="PTHR46018">
    <property type="entry name" value="ZINC PHOSPHODIESTERASE ELAC PROTEIN 1"/>
    <property type="match status" value="1"/>
</dbReference>
<dbReference type="EMBL" id="SDWS01000011">
    <property type="protein sequence ID" value="RYB88751.1"/>
    <property type="molecule type" value="Genomic_DNA"/>
</dbReference>
<dbReference type="SUPFAM" id="SSF56281">
    <property type="entry name" value="Metallo-hydrolase/oxidoreductase"/>
    <property type="match status" value="1"/>
</dbReference>
<reference evidence="2 3" key="1">
    <citation type="submission" date="2019-01" db="EMBL/GenBank/DDBJ databases">
        <title>Novel species of Nocardioides.</title>
        <authorList>
            <person name="Liu Q."/>
            <person name="Xin Y.-H."/>
        </authorList>
    </citation>
    <scope>NUCLEOTIDE SEQUENCE [LARGE SCALE GENOMIC DNA]</scope>
    <source>
        <strain evidence="2 3">HLT3-15</strain>
    </source>
</reference>
<dbReference type="OrthoDB" id="9800940at2"/>
<evidence type="ECO:0000259" key="1">
    <source>
        <dbReference type="SMART" id="SM00849"/>
    </source>
</evidence>
<proteinExistence type="predicted"/>
<dbReference type="CDD" id="cd07716">
    <property type="entry name" value="RNaseZ_short-form-like_MBL-fold"/>
    <property type="match status" value="1"/>
</dbReference>
<dbReference type="Gene3D" id="3.60.15.10">
    <property type="entry name" value="Ribonuclease Z/Hydroxyacylglutathione hydrolase-like"/>
    <property type="match status" value="1"/>
</dbReference>
<dbReference type="PANTHER" id="PTHR46018:SF4">
    <property type="entry name" value="METALLO-HYDROLASE YHFI-RELATED"/>
    <property type="match status" value="1"/>
</dbReference>
<keyword evidence="3" id="KW-1185">Reference proteome</keyword>
<accession>A0A4Q2RJ74</accession>
<name>A0A4Q2RJ74_9ACTN</name>
<evidence type="ECO:0000313" key="2">
    <source>
        <dbReference type="EMBL" id="RYB88751.1"/>
    </source>
</evidence>
<feature type="domain" description="Metallo-beta-lactamase" evidence="1">
    <location>
        <begin position="18"/>
        <end position="205"/>
    </location>
</feature>
<evidence type="ECO:0000313" key="3">
    <source>
        <dbReference type="Proteomes" id="UP000291838"/>
    </source>
</evidence>
<dbReference type="InterPro" id="IPR036866">
    <property type="entry name" value="RibonucZ/Hydroxyglut_hydro"/>
</dbReference>
<dbReference type="Pfam" id="PF12706">
    <property type="entry name" value="Lactamase_B_2"/>
    <property type="match status" value="1"/>
</dbReference>
<gene>
    <name evidence="2" type="ORF">EUA06_19865</name>
</gene>